<sequence length="248" mass="27782">MNRLFFLLLSSFSVLLLCCALTLQKKKLTIWMMGDSTMAIKAADKFPETGWGVPFAKLFKEHVAVVNAAKNGRSTKSFMREGLWDEVYRGVEPEDYVLIQFGHNDEKIDKPNTGVTIDEYKKNLSLFVEAVRKQSATPILLSPIARRAFVDGVLQDTHKSYPQAVQKVADSLQVSFIDLTKLSTDLLRREGDLKSSALFLHLPQGAPNYPDGVIDNTHLNEKGAAAIAALVTKELRRQRHPLAKELKK</sequence>
<dbReference type="InterPro" id="IPR037459">
    <property type="entry name" value="RhgT-like"/>
</dbReference>
<evidence type="ECO:0000259" key="3">
    <source>
        <dbReference type="Pfam" id="PF13472"/>
    </source>
</evidence>
<keyword evidence="5" id="KW-1185">Reference proteome</keyword>
<dbReference type="PANTHER" id="PTHR43695">
    <property type="entry name" value="PUTATIVE (AFU_ORTHOLOGUE AFUA_2G17250)-RELATED"/>
    <property type="match status" value="1"/>
</dbReference>
<reference evidence="5" key="1">
    <citation type="submission" date="2014-04" db="EMBL/GenBank/DDBJ databases">
        <title>Whole-Genome optical mapping and complete genome sequence of Sphingobacterium deserti sp. nov., a new spaces isolated from desert in the west of China.</title>
        <authorList>
            <person name="Teng C."/>
            <person name="Zhou Z."/>
            <person name="Li X."/>
            <person name="Chen M."/>
            <person name="Lin M."/>
            <person name="Wang L."/>
            <person name="Su S."/>
            <person name="Zhang C."/>
            <person name="Zhang W."/>
        </authorList>
    </citation>
    <scope>NUCLEOTIDE SEQUENCE [LARGE SCALE GENOMIC DNA]</scope>
    <source>
        <strain evidence="5">ACCC05744</strain>
    </source>
</reference>
<feature type="domain" description="SGNH hydrolase-type esterase" evidence="3">
    <location>
        <begin position="33"/>
        <end position="225"/>
    </location>
</feature>
<comment type="caution">
    <text evidence="4">The sequence shown here is derived from an EMBL/GenBank/DDBJ whole genome shotgun (WGS) entry which is preliminary data.</text>
</comment>
<gene>
    <name evidence="4" type="ORF">DI53_1689</name>
</gene>
<keyword evidence="2" id="KW-0378">Hydrolase</keyword>
<dbReference type="SUPFAM" id="SSF52266">
    <property type="entry name" value="SGNH hydrolase"/>
    <property type="match status" value="1"/>
</dbReference>
<comment type="similarity">
    <text evidence="1">Belongs to the 'GDSL' lipolytic enzyme family.</text>
</comment>
<dbReference type="PANTHER" id="PTHR43695:SF1">
    <property type="entry name" value="RHAMNOGALACTURONAN ACETYLESTERASE"/>
    <property type="match status" value="1"/>
</dbReference>
<dbReference type="AlphaFoldDB" id="A0A0B8T9I7"/>
<dbReference type="RefSeq" id="WP_037497557.1">
    <property type="nucleotide sequence ID" value="NZ_JJMU01000024.1"/>
</dbReference>
<dbReference type="PATRIC" id="fig|1229276.3.peg.1741"/>
<accession>A0A0B8T9I7</accession>
<dbReference type="Gene3D" id="3.40.50.1110">
    <property type="entry name" value="SGNH hydrolase"/>
    <property type="match status" value="1"/>
</dbReference>
<evidence type="ECO:0000256" key="2">
    <source>
        <dbReference type="ARBA" id="ARBA00022801"/>
    </source>
</evidence>
<dbReference type="OrthoDB" id="9807041at2"/>
<evidence type="ECO:0000313" key="5">
    <source>
        <dbReference type="Proteomes" id="UP000031802"/>
    </source>
</evidence>
<protein>
    <submittedName>
        <fullName evidence="4">Lipolytic protein G-D-S-L family</fullName>
    </submittedName>
</protein>
<dbReference type="STRING" id="1229276.DI53_1689"/>
<dbReference type="Proteomes" id="UP000031802">
    <property type="component" value="Unassembled WGS sequence"/>
</dbReference>
<evidence type="ECO:0000256" key="1">
    <source>
        <dbReference type="ARBA" id="ARBA00008668"/>
    </source>
</evidence>
<dbReference type="eggNOG" id="COG2755">
    <property type="taxonomic scope" value="Bacteria"/>
</dbReference>
<proteinExistence type="inferred from homology"/>
<name>A0A0B8T9I7_9SPHI</name>
<dbReference type="InterPro" id="IPR013830">
    <property type="entry name" value="SGNH_hydro"/>
</dbReference>
<organism evidence="4 5">
    <name type="scientific">Sphingobacterium deserti</name>
    <dbReference type="NCBI Taxonomy" id="1229276"/>
    <lineage>
        <taxon>Bacteria</taxon>
        <taxon>Pseudomonadati</taxon>
        <taxon>Bacteroidota</taxon>
        <taxon>Sphingobacteriia</taxon>
        <taxon>Sphingobacteriales</taxon>
        <taxon>Sphingobacteriaceae</taxon>
        <taxon>Sphingobacterium</taxon>
    </lineage>
</organism>
<dbReference type="InterPro" id="IPR036514">
    <property type="entry name" value="SGNH_hydro_sf"/>
</dbReference>
<dbReference type="CDD" id="cd01821">
    <property type="entry name" value="Rhamnogalacturan_acetylesterase_like"/>
    <property type="match status" value="1"/>
</dbReference>
<dbReference type="EMBL" id="JJMU01000024">
    <property type="protein sequence ID" value="KGE14660.1"/>
    <property type="molecule type" value="Genomic_DNA"/>
</dbReference>
<dbReference type="Pfam" id="PF13472">
    <property type="entry name" value="Lipase_GDSL_2"/>
    <property type="match status" value="1"/>
</dbReference>
<evidence type="ECO:0000313" key="4">
    <source>
        <dbReference type="EMBL" id="KGE14660.1"/>
    </source>
</evidence>
<dbReference type="GO" id="GO:0016788">
    <property type="term" value="F:hydrolase activity, acting on ester bonds"/>
    <property type="evidence" value="ECO:0007669"/>
    <property type="project" value="UniProtKB-ARBA"/>
</dbReference>
<reference evidence="4 5" key="2">
    <citation type="journal article" date="2015" name="PLoS ONE">
        <title>Whole-Genome Optical Mapping and Finished Genome Sequence of Sphingobacterium deserti sp. nov., a New Species Isolated from the Western Desert of China.</title>
        <authorList>
            <person name="Teng C."/>
            <person name="Zhou Z."/>
            <person name="Molnar I."/>
            <person name="Li X."/>
            <person name="Tang R."/>
            <person name="Chen M."/>
            <person name="Wang L."/>
            <person name="Su S."/>
            <person name="Zhang W."/>
            <person name="Lin M."/>
        </authorList>
    </citation>
    <scope>NUCLEOTIDE SEQUENCE [LARGE SCALE GENOMIC DNA]</scope>
    <source>
        <strain evidence="5">ACCC05744</strain>
    </source>
</reference>